<keyword evidence="3" id="KW-1185">Reference proteome</keyword>
<dbReference type="Proteomes" id="UP001252270">
    <property type="component" value="Unassembled WGS sequence"/>
</dbReference>
<protein>
    <submittedName>
        <fullName evidence="2">Uncharacterized protein</fullName>
    </submittedName>
</protein>
<evidence type="ECO:0000313" key="3">
    <source>
        <dbReference type="Proteomes" id="UP001252270"/>
    </source>
</evidence>
<evidence type="ECO:0000256" key="1">
    <source>
        <dbReference type="SAM" id="MobiDB-lite"/>
    </source>
</evidence>
<dbReference type="EMBL" id="JARWAL010000003">
    <property type="protein sequence ID" value="MDR5892238.1"/>
    <property type="molecule type" value="Genomic_DNA"/>
</dbReference>
<reference evidence="2 3" key="1">
    <citation type="submission" date="2023-04" db="EMBL/GenBank/DDBJ databases">
        <title>A long-awaited taxogenomic arrangement of the family Halomonadaceae.</title>
        <authorList>
            <person name="De La Haba R."/>
            <person name="Chuvochina M."/>
            <person name="Wittouck S."/>
            <person name="Arahal D.R."/>
            <person name="Sanchez-Porro C."/>
            <person name="Hugenholtz P."/>
            <person name="Ventosa A."/>
        </authorList>
    </citation>
    <scope>NUCLEOTIDE SEQUENCE [LARGE SCALE GENOMIC DNA]</scope>
    <source>
        <strain evidence="2 3">DSM 17332</strain>
    </source>
</reference>
<feature type="region of interest" description="Disordered" evidence="1">
    <location>
        <begin position="167"/>
        <end position="193"/>
    </location>
</feature>
<name>A0ABU1GJU0_9GAMM</name>
<dbReference type="RefSeq" id="WP_309636047.1">
    <property type="nucleotide sequence ID" value="NZ_JARWAL010000003.1"/>
</dbReference>
<comment type="caution">
    <text evidence="2">The sequence shown here is derived from an EMBL/GenBank/DDBJ whole genome shotgun (WGS) entry which is preliminary data.</text>
</comment>
<feature type="region of interest" description="Disordered" evidence="1">
    <location>
        <begin position="137"/>
        <end position="156"/>
    </location>
</feature>
<accession>A0ABU1GJU0</accession>
<sequence>MLGKLFGKQPIRAWAIKQIDDATLHLCGEGRLESDQKSKVMLKALQAGQFHGGVRMGDTGIVINTRRLAAVVPLEALQLLDDGNTAEWNGRHWAVSHVPQRAWLFDGRLVAEPNLLSSTPALVSREDVSHIRQNVRQDAAPPGEVQFRPVNATEDPEKDLRAAIEEAQRRRQQANTGWRKDGSWGTLDDVDKE</sequence>
<evidence type="ECO:0000313" key="2">
    <source>
        <dbReference type="EMBL" id="MDR5892238.1"/>
    </source>
</evidence>
<organism evidence="2 3">
    <name type="scientific">Halomonas mongoliensis</name>
    <dbReference type="NCBI Taxonomy" id="321265"/>
    <lineage>
        <taxon>Bacteria</taxon>
        <taxon>Pseudomonadati</taxon>
        <taxon>Pseudomonadota</taxon>
        <taxon>Gammaproteobacteria</taxon>
        <taxon>Oceanospirillales</taxon>
        <taxon>Halomonadaceae</taxon>
        <taxon>Halomonas</taxon>
    </lineage>
</organism>
<proteinExistence type="predicted"/>
<gene>
    <name evidence="2" type="ORF">QC820_05370</name>
</gene>